<sequence>MPAFLDKIKARKFATAASSAVEVGVTAEDEPRLKVDAGGKLTFGGGSAVGDTTLYRSAADTLKTDDVFQALAGIVTLTTAGAPSTSIANGALAVDTTNDALYFRSNSTWNEVTPVPVSLDGGSATSIYDGNDDVLDGGAA</sequence>
<organism evidence="1">
    <name type="scientific">uncultured Caudovirales phage</name>
    <dbReference type="NCBI Taxonomy" id="2100421"/>
    <lineage>
        <taxon>Viruses</taxon>
        <taxon>Duplodnaviria</taxon>
        <taxon>Heunggongvirae</taxon>
        <taxon>Uroviricota</taxon>
        <taxon>Caudoviricetes</taxon>
        <taxon>Peduoviridae</taxon>
        <taxon>Maltschvirus</taxon>
        <taxon>Maltschvirus maltsch</taxon>
    </lineage>
</organism>
<proteinExistence type="predicted"/>
<accession>A0A6J5QWM4</accession>
<protein>
    <recommendedName>
        <fullName evidence="2">Major tropism determinant N-terminal domain-containing protein</fullName>
    </recommendedName>
</protein>
<evidence type="ECO:0000313" key="1">
    <source>
        <dbReference type="EMBL" id="CAB4185781.1"/>
    </source>
</evidence>
<gene>
    <name evidence="1" type="ORF">UFOVP1130_122</name>
</gene>
<dbReference type="EMBL" id="LR797078">
    <property type="protein sequence ID" value="CAB4185781.1"/>
    <property type="molecule type" value="Genomic_DNA"/>
</dbReference>
<reference evidence="1" key="1">
    <citation type="submission" date="2020-05" db="EMBL/GenBank/DDBJ databases">
        <authorList>
            <person name="Chiriac C."/>
            <person name="Salcher M."/>
            <person name="Ghai R."/>
            <person name="Kavagutti S V."/>
        </authorList>
    </citation>
    <scope>NUCLEOTIDE SEQUENCE</scope>
</reference>
<evidence type="ECO:0008006" key="2">
    <source>
        <dbReference type="Google" id="ProtNLM"/>
    </source>
</evidence>
<name>A0A6J5QWM4_9CAUD</name>